<dbReference type="EMBL" id="GGMS01003179">
    <property type="protein sequence ID" value="MBY72382.1"/>
    <property type="molecule type" value="Transcribed_RNA"/>
</dbReference>
<protein>
    <submittedName>
        <fullName evidence="1">Uncharacterized protein</fullName>
    </submittedName>
</protein>
<dbReference type="OrthoDB" id="10447562at2759"/>
<name>A0A2S2Q5E5_9HEMI</name>
<accession>A0A2S2Q5E5</accession>
<sequence>MVGSMVDNAVVGKKIKHAAPALNKLISSSSFVIDFDACKFLNIGLDCSNDFNVLHIIVCNRIDVCYMAQSYARVPKHLIRDNSNFIVLFKQDETNLKHAYS</sequence>
<gene>
    <name evidence="1" type="ORF">g.158786</name>
</gene>
<reference evidence="1" key="1">
    <citation type="submission" date="2018-04" db="EMBL/GenBank/DDBJ databases">
        <title>Transcriptome assembly of Sipha flava.</title>
        <authorList>
            <person name="Scully E.D."/>
            <person name="Geib S.M."/>
            <person name="Palmer N.A."/>
            <person name="Koch K."/>
            <person name="Bradshaw J."/>
            <person name="Heng-Moss T."/>
            <person name="Sarath G."/>
        </authorList>
    </citation>
    <scope>NUCLEOTIDE SEQUENCE</scope>
</reference>
<dbReference type="AlphaFoldDB" id="A0A2S2Q5E5"/>
<evidence type="ECO:0000313" key="1">
    <source>
        <dbReference type="EMBL" id="MBY72382.1"/>
    </source>
</evidence>
<proteinExistence type="predicted"/>
<organism evidence="1">
    <name type="scientific">Sipha flava</name>
    <name type="common">yellow sugarcane aphid</name>
    <dbReference type="NCBI Taxonomy" id="143950"/>
    <lineage>
        <taxon>Eukaryota</taxon>
        <taxon>Metazoa</taxon>
        <taxon>Ecdysozoa</taxon>
        <taxon>Arthropoda</taxon>
        <taxon>Hexapoda</taxon>
        <taxon>Insecta</taxon>
        <taxon>Pterygota</taxon>
        <taxon>Neoptera</taxon>
        <taxon>Paraneoptera</taxon>
        <taxon>Hemiptera</taxon>
        <taxon>Sternorrhyncha</taxon>
        <taxon>Aphidomorpha</taxon>
        <taxon>Aphidoidea</taxon>
        <taxon>Aphididae</taxon>
        <taxon>Sipha</taxon>
    </lineage>
</organism>